<gene>
    <name evidence="7" type="ORF">K8I29_05095</name>
</gene>
<dbReference type="InterPro" id="IPR036909">
    <property type="entry name" value="Cyt_c-like_dom_sf"/>
</dbReference>
<accession>A0A953J3G7</accession>
<keyword evidence="1 4" id="KW-0349">Heme</keyword>
<dbReference type="GO" id="GO:0009055">
    <property type="term" value="F:electron transfer activity"/>
    <property type="evidence" value="ECO:0007669"/>
    <property type="project" value="InterPro"/>
</dbReference>
<dbReference type="EMBL" id="JAIOIV010000037">
    <property type="protein sequence ID" value="MBZ0155578.1"/>
    <property type="molecule type" value="Genomic_DNA"/>
</dbReference>
<dbReference type="PANTHER" id="PTHR35008:SF4">
    <property type="entry name" value="BLL4482 PROTEIN"/>
    <property type="match status" value="1"/>
</dbReference>
<keyword evidence="2 4" id="KW-0479">Metal-binding</keyword>
<feature type="domain" description="Cytochrome c" evidence="6">
    <location>
        <begin position="212"/>
        <end position="304"/>
    </location>
</feature>
<dbReference type="InterPro" id="IPR003468">
    <property type="entry name" value="Cyt_c_oxidase_monohaem-su/FixO"/>
</dbReference>
<evidence type="ECO:0000256" key="2">
    <source>
        <dbReference type="ARBA" id="ARBA00022723"/>
    </source>
</evidence>
<dbReference type="GO" id="GO:0020037">
    <property type="term" value="F:heme binding"/>
    <property type="evidence" value="ECO:0007669"/>
    <property type="project" value="InterPro"/>
</dbReference>
<dbReference type="InterPro" id="IPR009056">
    <property type="entry name" value="Cyt_c-like_dom"/>
</dbReference>
<dbReference type="AlphaFoldDB" id="A0A953J3G7"/>
<dbReference type="GO" id="GO:0046872">
    <property type="term" value="F:metal ion binding"/>
    <property type="evidence" value="ECO:0007669"/>
    <property type="project" value="UniProtKB-KW"/>
</dbReference>
<dbReference type="Pfam" id="PF13442">
    <property type="entry name" value="Cytochrome_CBB3"/>
    <property type="match status" value="1"/>
</dbReference>
<keyword evidence="5" id="KW-0472">Membrane</keyword>
<evidence type="ECO:0000313" key="8">
    <source>
        <dbReference type="Proteomes" id="UP000705867"/>
    </source>
</evidence>
<proteinExistence type="predicted"/>
<dbReference type="InterPro" id="IPR051459">
    <property type="entry name" value="Cytochrome_c-type_DH"/>
</dbReference>
<dbReference type="PANTHER" id="PTHR35008">
    <property type="entry name" value="BLL4482 PROTEIN-RELATED"/>
    <property type="match status" value="1"/>
</dbReference>
<sequence>MAGALYKKPILFAVVVTIAVLVGTVVMMALPMLSASMHPKLAHLKPYTPLQLAGRDVYQEEGCFYCHTQTVRPLKAEVMRYGDYSKAGEFAYDQPFLWGSKRTGPDLARVGNKYTDAWHYVHFDTPQKLFPGSNMPSYGWLSKYPLNPGSVEARMKALGFPYTKEEIASLPGKSKLDALVAYMQSLGTAVARAPKTPLVAPGERNPLAGDTQAITEGRKVYEMHCVSCHGPDLKGDIAPPLTDGEWLTAKGPIGDDTLFLLIAEGTEQGREYAGRKAAGGMPPYRDYFGKKKIWSLVSYIRSMEEK</sequence>
<dbReference type="Gene3D" id="1.10.760.10">
    <property type="entry name" value="Cytochrome c-like domain"/>
    <property type="match status" value="2"/>
</dbReference>
<evidence type="ECO:0000256" key="1">
    <source>
        <dbReference type="ARBA" id="ARBA00022617"/>
    </source>
</evidence>
<organism evidence="7 8">
    <name type="scientific">Candidatus Nitrobium versatile</name>
    <dbReference type="NCBI Taxonomy" id="2884831"/>
    <lineage>
        <taxon>Bacteria</taxon>
        <taxon>Pseudomonadati</taxon>
        <taxon>Nitrospirota</taxon>
        <taxon>Nitrospiria</taxon>
        <taxon>Nitrospirales</taxon>
        <taxon>Nitrospiraceae</taxon>
        <taxon>Candidatus Nitrobium</taxon>
    </lineage>
</organism>
<reference evidence="7" key="1">
    <citation type="journal article" date="2021" name="bioRxiv">
        <title>Unraveling nitrogen, sulfur and carbon metabolic pathways and microbial community transcriptional responses to substrate deprivation and toxicity stresses in a bioreactor mimicking anoxic brackish coastal sediment conditions.</title>
        <authorList>
            <person name="Martins P.D."/>
            <person name="Echeveste M.J."/>
            <person name="Arshad A."/>
            <person name="Kurth J."/>
            <person name="Ouboter H."/>
            <person name="Jetten M.S.M."/>
            <person name="Welte C.U."/>
        </authorList>
    </citation>
    <scope>NUCLEOTIDE SEQUENCE</scope>
    <source>
        <strain evidence="7">MAG_39</strain>
    </source>
</reference>
<feature type="domain" description="Cytochrome c" evidence="6">
    <location>
        <begin position="49"/>
        <end position="187"/>
    </location>
</feature>
<dbReference type="SUPFAM" id="SSF46626">
    <property type="entry name" value="Cytochrome c"/>
    <property type="match status" value="2"/>
</dbReference>
<dbReference type="Pfam" id="PF02433">
    <property type="entry name" value="FixO"/>
    <property type="match status" value="1"/>
</dbReference>
<dbReference type="NCBIfam" id="NF011055">
    <property type="entry name" value="PRK14487.1"/>
    <property type="match status" value="1"/>
</dbReference>
<name>A0A953J3G7_9BACT</name>
<keyword evidence="5" id="KW-0812">Transmembrane</keyword>
<dbReference type="Proteomes" id="UP000705867">
    <property type="component" value="Unassembled WGS sequence"/>
</dbReference>
<evidence type="ECO:0000313" key="7">
    <source>
        <dbReference type="EMBL" id="MBZ0155578.1"/>
    </source>
</evidence>
<feature type="transmembrane region" description="Helical" evidence="5">
    <location>
        <begin position="12"/>
        <end position="33"/>
    </location>
</feature>
<evidence type="ECO:0000256" key="4">
    <source>
        <dbReference type="PROSITE-ProRule" id="PRU00433"/>
    </source>
</evidence>
<comment type="caution">
    <text evidence="7">The sequence shown here is derived from an EMBL/GenBank/DDBJ whole genome shotgun (WGS) entry which is preliminary data.</text>
</comment>
<keyword evidence="5" id="KW-1133">Transmembrane helix</keyword>
<keyword evidence="3 4" id="KW-0408">Iron</keyword>
<protein>
    <submittedName>
        <fullName evidence="7">Cbb3-type cytochrome c oxidase subunit II</fullName>
    </submittedName>
</protein>
<dbReference type="PROSITE" id="PS51007">
    <property type="entry name" value="CYTC"/>
    <property type="match status" value="2"/>
</dbReference>
<evidence type="ECO:0000256" key="5">
    <source>
        <dbReference type="SAM" id="Phobius"/>
    </source>
</evidence>
<evidence type="ECO:0000256" key="3">
    <source>
        <dbReference type="ARBA" id="ARBA00023004"/>
    </source>
</evidence>
<reference evidence="7" key="2">
    <citation type="submission" date="2021-08" db="EMBL/GenBank/DDBJ databases">
        <authorList>
            <person name="Dalcin Martins P."/>
        </authorList>
    </citation>
    <scope>NUCLEOTIDE SEQUENCE</scope>
    <source>
        <strain evidence="7">MAG_39</strain>
    </source>
</reference>
<evidence type="ECO:0000259" key="6">
    <source>
        <dbReference type="PROSITE" id="PS51007"/>
    </source>
</evidence>